<dbReference type="RefSeq" id="WP_087145691.1">
    <property type="nucleotide sequence ID" value="NZ_FUKJ01000026.1"/>
</dbReference>
<feature type="binding site" evidence="8">
    <location>
        <position position="210"/>
    </location>
    <ligand>
        <name>Mg(2+)</name>
        <dbReference type="ChEBI" id="CHEBI:18420"/>
        <label>1</label>
        <note>catalytic</note>
    </ligand>
</feature>
<dbReference type="GO" id="GO:0006020">
    <property type="term" value="P:inositol metabolic process"/>
    <property type="evidence" value="ECO:0007669"/>
    <property type="project" value="TreeGrafter"/>
</dbReference>
<dbReference type="Gene3D" id="3.40.190.80">
    <property type="match status" value="1"/>
</dbReference>
<keyword evidence="6" id="KW-0889">Transcription antitermination</keyword>
<evidence type="ECO:0000256" key="9">
    <source>
        <dbReference type="RuleBase" id="RU364068"/>
    </source>
</evidence>
<dbReference type="PROSITE" id="PS00629">
    <property type="entry name" value="IMP_1"/>
    <property type="match status" value="1"/>
</dbReference>
<evidence type="ECO:0000256" key="2">
    <source>
        <dbReference type="ARBA" id="ARBA00001946"/>
    </source>
</evidence>
<keyword evidence="11" id="KW-1185">Reference proteome</keyword>
<dbReference type="InterPro" id="IPR000760">
    <property type="entry name" value="Inositol_monophosphatase-like"/>
</dbReference>
<dbReference type="GO" id="GO:0046854">
    <property type="term" value="P:phosphatidylinositol phosphate biosynthetic process"/>
    <property type="evidence" value="ECO:0007669"/>
    <property type="project" value="InterPro"/>
</dbReference>
<evidence type="ECO:0000256" key="4">
    <source>
        <dbReference type="ARBA" id="ARBA00022723"/>
    </source>
</evidence>
<accession>A0A1R4H035</accession>
<dbReference type="SUPFAM" id="SSF56655">
    <property type="entry name" value="Carbohydrate phosphatase"/>
    <property type="match status" value="1"/>
</dbReference>
<dbReference type="PROSITE" id="PS00630">
    <property type="entry name" value="IMP_2"/>
    <property type="match status" value="1"/>
</dbReference>
<evidence type="ECO:0000256" key="5">
    <source>
        <dbReference type="ARBA" id="ARBA00022801"/>
    </source>
</evidence>
<protein>
    <recommendedName>
        <fullName evidence="9">Inositol-1-monophosphatase</fullName>
        <ecNumber evidence="9">3.1.3.25</ecNumber>
    </recommendedName>
</protein>
<comment type="catalytic activity">
    <reaction evidence="1 9">
        <text>a myo-inositol phosphate + H2O = myo-inositol + phosphate</text>
        <dbReference type="Rhea" id="RHEA:24056"/>
        <dbReference type="ChEBI" id="CHEBI:15377"/>
        <dbReference type="ChEBI" id="CHEBI:17268"/>
        <dbReference type="ChEBI" id="CHEBI:43474"/>
        <dbReference type="ChEBI" id="CHEBI:84139"/>
        <dbReference type="EC" id="3.1.3.25"/>
    </reaction>
</comment>
<feature type="binding site" evidence="8">
    <location>
        <position position="67"/>
    </location>
    <ligand>
        <name>Mg(2+)</name>
        <dbReference type="ChEBI" id="CHEBI:18420"/>
        <label>1</label>
        <note>catalytic</note>
    </ligand>
</feature>
<dbReference type="PRINTS" id="PR00377">
    <property type="entry name" value="IMPHPHTASES"/>
</dbReference>
<comment type="cofactor">
    <cofactor evidence="2 8 9">
        <name>Mg(2+)</name>
        <dbReference type="ChEBI" id="CHEBI:18420"/>
    </cofactor>
</comment>
<dbReference type="Gene3D" id="3.30.540.10">
    <property type="entry name" value="Fructose-1,6-Bisphosphatase, subunit A, domain 1"/>
    <property type="match status" value="1"/>
</dbReference>
<evidence type="ECO:0000256" key="8">
    <source>
        <dbReference type="PIRSR" id="PIRSR600760-2"/>
    </source>
</evidence>
<dbReference type="GO" id="GO:0046872">
    <property type="term" value="F:metal ion binding"/>
    <property type="evidence" value="ECO:0007669"/>
    <property type="project" value="UniProtKB-KW"/>
</dbReference>
<dbReference type="GO" id="GO:0007165">
    <property type="term" value="P:signal transduction"/>
    <property type="evidence" value="ECO:0007669"/>
    <property type="project" value="TreeGrafter"/>
</dbReference>
<dbReference type="Proteomes" id="UP000195442">
    <property type="component" value="Unassembled WGS sequence"/>
</dbReference>
<dbReference type="GO" id="GO:0008934">
    <property type="term" value="F:inositol monophosphate 1-phosphatase activity"/>
    <property type="evidence" value="ECO:0007669"/>
    <property type="project" value="InterPro"/>
</dbReference>
<evidence type="ECO:0000256" key="1">
    <source>
        <dbReference type="ARBA" id="ARBA00001033"/>
    </source>
</evidence>
<feature type="binding site" evidence="8">
    <location>
        <position position="82"/>
    </location>
    <ligand>
        <name>Mg(2+)</name>
        <dbReference type="ChEBI" id="CHEBI:18420"/>
        <label>1</label>
        <note>catalytic</note>
    </ligand>
</feature>
<dbReference type="PANTHER" id="PTHR20854">
    <property type="entry name" value="INOSITOL MONOPHOSPHATASE"/>
    <property type="match status" value="1"/>
</dbReference>
<dbReference type="PANTHER" id="PTHR20854:SF4">
    <property type="entry name" value="INOSITOL-1-MONOPHOSPHATASE-RELATED"/>
    <property type="match status" value="1"/>
</dbReference>
<proteinExistence type="inferred from homology"/>
<dbReference type="GO" id="GO:0031564">
    <property type="term" value="P:transcription antitermination"/>
    <property type="evidence" value="ECO:0007669"/>
    <property type="project" value="UniProtKB-KW"/>
</dbReference>
<dbReference type="FunFam" id="3.30.540.10:FF:000003">
    <property type="entry name" value="Inositol-1-monophosphatase"/>
    <property type="match status" value="1"/>
</dbReference>
<feature type="binding site" evidence="8">
    <location>
        <position position="85"/>
    </location>
    <ligand>
        <name>Mg(2+)</name>
        <dbReference type="ChEBI" id="CHEBI:18420"/>
        <label>1</label>
        <note>catalytic</note>
    </ligand>
</feature>
<dbReference type="CDD" id="cd01639">
    <property type="entry name" value="IMPase"/>
    <property type="match status" value="1"/>
</dbReference>
<keyword evidence="4 8" id="KW-0479">Metal-binding</keyword>
<comment type="similarity">
    <text evidence="3 9">Belongs to the inositol monophosphatase superfamily.</text>
</comment>
<dbReference type="InterPro" id="IPR020583">
    <property type="entry name" value="Inositol_monoP_metal-BS"/>
</dbReference>
<evidence type="ECO:0000256" key="6">
    <source>
        <dbReference type="ARBA" id="ARBA00022814"/>
    </source>
</evidence>
<sequence>MPVSLVVLEQIVREAGAIALAQFKNLKNLQITQKSPRDFVTEADIAVEQFLKDKLSTHYPQFGFWGEESGQTADQLSRWVVDPIDGTHSFTKGQYFWAISVALEINQELVLGAVYAPALDDYYCAKKGKGAWKNGQPISVSTENDLGNAMIATGFACIRAYLKDNNLQRFCRIAEKTTGQRRFGSAALDLCLVADGQVDAFWEQSLNLYDIAAGALIAKEAGASVTDFDGNPGIFPEHILATNGKILDQLLPLMN</sequence>
<keyword evidence="7 8" id="KW-0460">Magnesium</keyword>
<dbReference type="Pfam" id="PF00459">
    <property type="entry name" value="Inositol_P"/>
    <property type="match status" value="1"/>
</dbReference>
<dbReference type="OrthoDB" id="9785695at2"/>
<keyword evidence="6" id="KW-0804">Transcription</keyword>
<dbReference type="FunFam" id="3.40.190.80:FF:000020">
    <property type="entry name" value="Fructose-1,6-bisphosphatase/inositol-1-monophosphatase"/>
    <property type="match status" value="1"/>
</dbReference>
<dbReference type="AlphaFoldDB" id="A0A1R4H035"/>
<evidence type="ECO:0000256" key="7">
    <source>
        <dbReference type="ARBA" id="ARBA00022842"/>
    </source>
</evidence>
<dbReference type="EMBL" id="FUKJ01000026">
    <property type="protein sequence ID" value="SJM89562.1"/>
    <property type="molecule type" value="Genomic_DNA"/>
</dbReference>
<keyword evidence="6" id="KW-0805">Transcription regulation</keyword>
<organism evidence="10 11">
    <name type="scientific">Crenothrix polyspora</name>
    <dbReference type="NCBI Taxonomy" id="360316"/>
    <lineage>
        <taxon>Bacteria</taxon>
        <taxon>Pseudomonadati</taxon>
        <taxon>Pseudomonadota</taxon>
        <taxon>Gammaproteobacteria</taxon>
        <taxon>Methylococcales</taxon>
        <taxon>Crenotrichaceae</taxon>
        <taxon>Crenothrix</taxon>
    </lineage>
</organism>
<evidence type="ECO:0000313" key="11">
    <source>
        <dbReference type="Proteomes" id="UP000195442"/>
    </source>
</evidence>
<dbReference type="EC" id="3.1.3.25" evidence="9"/>
<dbReference type="InterPro" id="IPR033942">
    <property type="entry name" value="IMPase"/>
</dbReference>
<feature type="binding site" evidence="8">
    <location>
        <position position="84"/>
    </location>
    <ligand>
        <name>Mg(2+)</name>
        <dbReference type="ChEBI" id="CHEBI:18420"/>
        <label>1</label>
        <note>catalytic</note>
    </ligand>
</feature>
<evidence type="ECO:0000256" key="3">
    <source>
        <dbReference type="ARBA" id="ARBA00009759"/>
    </source>
</evidence>
<gene>
    <name evidence="10" type="ORF">CRENPOLYSF2_1210004</name>
</gene>
<name>A0A1R4H035_9GAMM</name>
<evidence type="ECO:0000313" key="10">
    <source>
        <dbReference type="EMBL" id="SJM89562.1"/>
    </source>
</evidence>
<keyword evidence="5 9" id="KW-0378">Hydrolase</keyword>
<reference evidence="11" key="1">
    <citation type="submission" date="2017-02" db="EMBL/GenBank/DDBJ databases">
        <authorList>
            <person name="Daims H."/>
        </authorList>
    </citation>
    <scope>NUCLEOTIDE SEQUENCE [LARGE SCALE GENOMIC DNA]</scope>
</reference>
<dbReference type="InterPro" id="IPR020550">
    <property type="entry name" value="Inositol_monophosphatase_CS"/>
</dbReference>